<feature type="compositionally biased region" description="Polar residues" evidence="9">
    <location>
        <begin position="1445"/>
        <end position="1457"/>
    </location>
</feature>
<dbReference type="PANTHER" id="PTHR10742:SF410">
    <property type="entry name" value="LYSINE-SPECIFIC HISTONE DEMETHYLASE 2"/>
    <property type="match status" value="1"/>
</dbReference>
<dbReference type="InterPro" id="IPR036388">
    <property type="entry name" value="WH-like_DNA-bd_sf"/>
</dbReference>
<accession>A0ABP0USY2</accession>
<dbReference type="InterPro" id="IPR036188">
    <property type="entry name" value="FAD/NAD-bd_sf"/>
</dbReference>
<keyword evidence="5" id="KW-0274">FAD</keyword>
<feature type="region of interest" description="Disordered" evidence="9">
    <location>
        <begin position="223"/>
        <end position="253"/>
    </location>
</feature>
<evidence type="ECO:0000259" key="10">
    <source>
        <dbReference type="PROSITE" id="PS50934"/>
    </source>
</evidence>
<proteinExistence type="inferred from homology"/>
<dbReference type="InterPro" id="IPR050281">
    <property type="entry name" value="Flavin_monoamine_oxidase"/>
</dbReference>
<evidence type="ECO:0000256" key="9">
    <source>
        <dbReference type="SAM" id="MobiDB-lite"/>
    </source>
</evidence>
<keyword evidence="7" id="KW-0560">Oxidoreductase</keyword>
<dbReference type="InterPro" id="IPR002937">
    <property type="entry name" value="Amino_oxidase"/>
</dbReference>
<feature type="domain" description="SWIRM" evidence="10">
    <location>
        <begin position="358"/>
        <end position="458"/>
    </location>
</feature>
<dbReference type="InterPro" id="IPR013257">
    <property type="entry name" value="SRI"/>
</dbReference>
<gene>
    <name evidence="11" type="ORF">CSSPTR1EN2_LOCUS19655</name>
</gene>
<feature type="region of interest" description="Disordered" evidence="9">
    <location>
        <begin position="1272"/>
        <end position="1350"/>
    </location>
</feature>
<organism evidence="11 12">
    <name type="scientific">Sphagnum troendelagicum</name>
    <dbReference type="NCBI Taxonomy" id="128251"/>
    <lineage>
        <taxon>Eukaryota</taxon>
        <taxon>Viridiplantae</taxon>
        <taxon>Streptophyta</taxon>
        <taxon>Embryophyta</taxon>
        <taxon>Bryophyta</taxon>
        <taxon>Sphagnophytina</taxon>
        <taxon>Sphagnopsida</taxon>
        <taxon>Sphagnales</taxon>
        <taxon>Sphagnaceae</taxon>
        <taxon>Sphagnum</taxon>
    </lineage>
</organism>
<dbReference type="SUPFAM" id="SSF54373">
    <property type="entry name" value="FAD-linked reductases, C-terminal domain"/>
    <property type="match status" value="1"/>
</dbReference>
<dbReference type="Pfam" id="PF04433">
    <property type="entry name" value="SWIRM"/>
    <property type="match status" value="1"/>
</dbReference>
<evidence type="ECO:0000256" key="7">
    <source>
        <dbReference type="ARBA" id="ARBA00023002"/>
    </source>
</evidence>
<feature type="region of interest" description="Disordered" evidence="9">
    <location>
        <begin position="131"/>
        <end position="151"/>
    </location>
</feature>
<comment type="cofactor">
    <cofactor evidence="1">
        <name>FAD</name>
        <dbReference type="ChEBI" id="CHEBI:57692"/>
    </cofactor>
</comment>
<evidence type="ECO:0000313" key="12">
    <source>
        <dbReference type="Proteomes" id="UP001497512"/>
    </source>
</evidence>
<keyword evidence="8" id="KW-0539">Nucleus</keyword>
<evidence type="ECO:0000256" key="3">
    <source>
        <dbReference type="ARBA" id="ARBA00005995"/>
    </source>
</evidence>
<dbReference type="InterPro" id="IPR009057">
    <property type="entry name" value="Homeodomain-like_sf"/>
</dbReference>
<dbReference type="PANTHER" id="PTHR10742">
    <property type="entry name" value="FLAVIN MONOAMINE OXIDASE"/>
    <property type="match status" value="1"/>
</dbReference>
<dbReference type="Proteomes" id="UP001497512">
    <property type="component" value="Chromosome 6"/>
</dbReference>
<dbReference type="EMBL" id="OZ019898">
    <property type="protein sequence ID" value="CAK9229282.1"/>
    <property type="molecule type" value="Genomic_DNA"/>
</dbReference>
<keyword evidence="4" id="KW-0285">Flavoprotein</keyword>
<dbReference type="Gene3D" id="1.10.1740.100">
    <property type="entry name" value="Set2, Rpb1 interacting domain"/>
    <property type="match status" value="1"/>
</dbReference>
<evidence type="ECO:0000313" key="11">
    <source>
        <dbReference type="EMBL" id="CAK9229282.1"/>
    </source>
</evidence>
<dbReference type="Pfam" id="PF01593">
    <property type="entry name" value="Amino_oxidase"/>
    <property type="match status" value="1"/>
</dbReference>
<feature type="region of interest" description="Disordered" evidence="9">
    <location>
        <begin position="1426"/>
        <end position="1514"/>
    </location>
</feature>
<dbReference type="InterPro" id="IPR038190">
    <property type="entry name" value="SRI_sf"/>
</dbReference>
<evidence type="ECO:0000256" key="1">
    <source>
        <dbReference type="ARBA" id="ARBA00001974"/>
    </source>
</evidence>
<evidence type="ECO:0000256" key="8">
    <source>
        <dbReference type="ARBA" id="ARBA00023242"/>
    </source>
</evidence>
<dbReference type="InterPro" id="IPR007526">
    <property type="entry name" value="SWIRM"/>
</dbReference>
<reference evidence="11" key="1">
    <citation type="submission" date="2024-02" db="EMBL/GenBank/DDBJ databases">
        <authorList>
            <consortium name="ELIXIR-Norway"/>
            <consortium name="Elixir Norway"/>
        </authorList>
    </citation>
    <scope>NUCLEOTIDE SEQUENCE</scope>
</reference>
<dbReference type="PRINTS" id="PR00419">
    <property type="entry name" value="ADXRDTASE"/>
</dbReference>
<dbReference type="PROSITE" id="PS50934">
    <property type="entry name" value="SWIRM"/>
    <property type="match status" value="1"/>
</dbReference>
<sequence length="1664" mass="180751">MEEKDTQVQMLQMAPENFISVPSTISLVTLDSHHLLDSYSKPFCPSGVVAVAGEDTTTTGSSILHASKLCNGISISRETSSDKVLETPDVLHEAASAVAMDLSKLVAASKEEGDGGDSGIMTLSLVQEDLDKSDRPLDGGGYSSTNASQVLKAPKLPQGSSCDELLSVSLASSAADLQTLIKPENPESTTDSKVLRDLKDYNENCLLSAPLKRGTMDLKASTRELQQNSSVSPAGLEQHKSDLTNRPEYTNGVSTHLHSNGVGVAIEGAMAMAVLKTTPNTINERSARKISEGRRASRQVKKRRHEDMAYEGDMEWDVIMGEAEAPADWNWHPEKDRLSRGRSRAGLISLSQGQVLPGEAAAVAAGLRARAPNAAERICFKDALRRRGGLQEYLECRNLVLGLWERNVKHLLMVTDCGVLSSPTNDEPPRASLIREIHKFLDYHGYINIGVATKRLKRATPEEGQGPFGGSQSEDGERELMFEGAEMEAAEEVALILGQLYSLLWHSVVILDEEDSCSFWLNHKKEIKVAPKSELMDPMEAPLSRDELDEFKSAEVLQNLHKCDTTVEGLVALRAATQLERERSMNGDHEAAKHVIIVGAGPAGLSAARHMQRMGFRVTVLEARDRVGGRVYTDRSTFSAPVDLGASIITGVEADVATERRADPSALLCKQLGLALTTLRGDCPLYDSVTGQKVPADIDAALEAEYNSLLDDTVTLVAQNGDTAMRMSLEEGLEQSLKRRRSSVPVQSSSLSVPAIVNKETPSETFLSLQTLTIDENAAIPSTNGQNLSQLERRIMDWHFANLEYGCAAELKEVSLPYWNQDDVYGGFGGPHCMIKEGYSTAIEALGEGLDIRLSQTVTEIAYSVKEGKIKGDVRREVKVVTSCGDEFEGDAVLVTVPLGCLKAETIRFEPQLPDWKLASIKRLGFGLLNKVVMEFTVPFWDETVDYFGAAAECTELRGRCFMFWNLKRTSGAPILLALVVGKAAYEVEHQESSDLIKHALIILRKLFGETAVPNPIASVVTNWGLDPFSRGAYSYVALGASGEDYDILARPVDNCVFFAGEATCKEHPDTVGGAMMSGLREAVRIVDILENRGDTTAEAEALAAAQRQSDSERNEVRDMVKRLAAGELSNVLRGDTVLGEGEQGPLSRADLVKDMFGNAKTTAGRLLLIKEMLQLPVTSLKGFAGTKSGLTVLNNWILDSMGKDGTQLLRHCVRLLLVVATDLLSIRQSGVGRTVKEKVCVHTSRDIRAVAGQLVKLWIEVFRKEKATHGLIKPAKKPASSSPNATVGTAKASSKDTQKTPTIGDSKTWPSTHLASPSSDSLSAGQSKVSGGDEPRNEESQANNHSPALEACGRGLDVEVLSDVELVAIAAAEAAQAAAEAYASVEARRNSLPDLPKIMSFHKFAKREKDETVEWKKRWLAAPEKLPTSTTSKHSTGGDDGVLHQNSTRSCETEASPSKFLPSSKLMPVSSTQNCSPAGQCQDVTSRDETDFQSSEVLEPTAETADGRGSEIRASEGKEICANDIVQGQETPGNQTHESISVNKEVVDGREEANGRLQQEVRTHPGHGSVGTLSLGEQRAGEALKRAVSDYVVQLLTPLYKTRKIQKDDFKAIVKKTTAKVMERNTAKDHAVEVSEFLNCKRKNKIRSLVDIFIEKHMKGESH</sequence>
<evidence type="ECO:0000256" key="4">
    <source>
        <dbReference type="ARBA" id="ARBA00022630"/>
    </source>
</evidence>
<dbReference type="SUPFAM" id="SSF51905">
    <property type="entry name" value="FAD/NAD(P)-binding domain"/>
    <property type="match status" value="1"/>
</dbReference>
<dbReference type="Gene3D" id="1.10.10.10">
    <property type="entry name" value="Winged helix-like DNA-binding domain superfamily/Winged helix DNA-binding domain"/>
    <property type="match status" value="1"/>
</dbReference>
<keyword evidence="12" id="KW-1185">Reference proteome</keyword>
<name>A0ABP0USY2_9BRYO</name>
<protein>
    <recommendedName>
        <fullName evidence="10">SWIRM domain-containing protein</fullName>
    </recommendedName>
</protein>
<feature type="compositionally biased region" description="Polar residues" evidence="9">
    <location>
        <begin position="1470"/>
        <end position="1485"/>
    </location>
</feature>
<feature type="compositionally biased region" description="Polar residues" evidence="9">
    <location>
        <begin position="1300"/>
        <end position="1330"/>
    </location>
</feature>
<dbReference type="Pfam" id="PF08236">
    <property type="entry name" value="SRI"/>
    <property type="match status" value="1"/>
</dbReference>
<comment type="subcellular location">
    <subcellularLocation>
        <location evidence="2">Nucleus</location>
    </subcellularLocation>
</comment>
<evidence type="ECO:0000256" key="6">
    <source>
        <dbReference type="ARBA" id="ARBA00022853"/>
    </source>
</evidence>
<dbReference type="Gene3D" id="3.90.660.10">
    <property type="match status" value="1"/>
</dbReference>
<comment type="similarity">
    <text evidence="3">Belongs to the flavin monoamine oxidase family.</text>
</comment>
<feature type="compositionally biased region" description="Polar residues" evidence="9">
    <location>
        <begin position="223"/>
        <end position="232"/>
    </location>
</feature>
<dbReference type="SUPFAM" id="SSF46689">
    <property type="entry name" value="Homeodomain-like"/>
    <property type="match status" value="1"/>
</dbReference>
<dbReference type="Gene3D" id="3.50.50.60">
    <property type="entry name" value="FAD/NAD(P)-binding domain"/>
    <property type="match status" value="2"/>
</dbReference>
<evidence type="ECO:0000256" key="5">
    <source>
        <dbReference type="ARBA" id="ARBA00022827"/>
    </source>
</evidence>
<keyword evidence="6" id="KW-0156">Chromatin regulator</keyword>
<evidence type="ECO:0000256" key="2">
    <source>
        <dbReference type="ARBA" id="ARBA00004123"/>
    </source>
</evidence>